<name>A0A6C0J7Z2_9ZZZZ</name>
<proteinExistence type="predicted"/>
<protein>
    <recommendedName>
        <fullName evidence="1">NADAR domain-containing protein</fullName>
    </recommendedName>
</protein>
<evidence type="ECO:0000313" key="2">
    <source>
        <dbReference type="EMBL" id="QHU00846.1"/>
    </source>
</evidence>
<dbReference type="SUPFAM" id="SSF143990">
    <property type="entry name" value="YbiA-like"/>
    <property type="match status" value="1"/>
</dbReference>
<dbReference type="NCBIfam" id="TIGR02464">
    <property type="entry name" value="ribofla_fusion"/>
    <property type="match status" value="1"/>
</dbReference>
<organism evidence="2">
    <name type="scientific">viral metagenome</name>
    <dbReference type="NCBI Taxonomy" id="1070528"/>
    <lineage>
        <taxon>unclassified sequences</taxon>
        <taxon>metagenomes</taxon>
        <taxon>organismal metagenomes</taxon>
    </lineage>
</organism>
<evidence type="ECO:0000259" key="1">
    <source>
        <dbReference type="Pfam" id="PF08719"/>
    </source>
</evidence>
<dbReference type="AlphaFoldDB" id="A0A6C0J7Z2"/>
<sequence length="120" mass="14164">MMHQKAILFDDHYVADKILSECNPRDIKRLGREVHNFNALTWDKNKEDIVYRNNVAKFTQNIHLKKKLLDTYPKMLVEAAPLDRIWGIGYNEYNAKKVHVSRWGENLLGKTLIRVTDELK</sequence>
<dbReference type="InterPro" id="IPR037238">
    <property type="entry name" value="YbiA-like_sf"/>
</dbReference>
<accession>A0A6C0J7Z2</accession>
<dbReference type="EMBL" id="MN740330">
    <property type="protein sequence ID" value="QHU00846.1"/>
    <property type="molecule type" value="Genomic_DNA"/>
</dbReference>
<dbReference type="CDD" id="cd15457">
    <property type="entry name" value="NADAR"/>
    <property type="match status" value="1"/>
</dbReference>
<dbReference type="InterPro" id="IPR012816">
    <property type="entry name" value="NADAR"/>
</dbReference>
<reference evidence="2" key="1">
    <citation type="journal article" date="2020" name="Nature">
        <title>Giant virus diversity and host interactions through global metagenomics.</title>
        <authorList>
            <person name="Schulz F."/>
            <person name="Roux S."/>
            <person name="Paez-Espino D."/>
            <person name="Jungbluth S."/>
            <person name="Walsh D.A."/>
            <person name="Denef V.J."/>
            <person name="McMahon K.D."/>
            <person name="Konstantinidis K.T."/>
            <person name="Eloe-Fadrosh E.A."/>
            <person name="Kyrpides N.C."/>
            <person name="Woyke T."/>
        </authorList>
    </citation>
    <scope>NUCLEOTIDE SEQUENCE</scope>
    <source>
        <strain evidence="2">GVMAG-M-3300025860-20</strain>
    </source>
</reference>
<feature type="domain" description="NADAR" evidence="1">
    <location>
        <begin position="1"/>
        <end position="120"/>
    </location>
</feature>
<dbReference type="Gene3D" id="1.10.357.40">
    <property type="entry name" value="YbiA-like"/>
    <property type="match status" value="1"/>
</dbReference>
<dbReference type="Pfam" id="PF08719">
    <property type="entry name" value="NADAR"/>
    <property type="match status" value="1"/>
</dbReference>